<feature type="compositionally biased region" description="Polar residues" evidence="1">
    <location>
        <begin position="235"/>
        <end position="250"/>
    </location>
</feature>
<feature type="region of interest" description="Disordered" evidence="1">
    <location>
        <begin position="1158"/>
        <end position="1177"/>
    </location>
</feature>
<feature type="compositionally biased region" description="Basic and acidic residues" evidence="1">
    <location>
        <begin position="593"/>
        <end position="603"/>
    </location>
</feature>
<feature type="region of interest" description="Disordered" evidence="1">
    <location>
        <begin position="632"/>
        <end position="660"/>
    </location>
</feature>
<organism evidence="2 3">
    <name type="scientific">Stylonychia lemnae</name>
    <name type="common">Ciliate</name>
    <dbReference type="NCBI Taxonomy" id="5949"/>
    <lineage>
        <taxon>Eukaryota</taxon>
        <taxon>Sar</taxon>
        <taxon>Alveolata</taxon>
        <taxon>Ciliophora</taxon>
        <taxon>Intramacronucleata</taxon>
        <taxon>Spirotrichea</taxon>
        <taxon>Stichotrichia</taxon>
        <taxon>Sporadotrichida</taxon>
        <taxon>Oxytrichidae</taxon>
        <taxon>Stylonychinae</taxon>
        <taxon>Stylonychia</taxon>
    </lineage>
</organism>
<keyword evidence="3" id="KW-1185">Reference proteome</keyword>
<feature type="compositionally biased region" description="Polar residues" evidence="1">
    <location>
        <begin position="774"/>
        <end position="787"/>
    </location>
</feature>
<feature type="compositionally biased region" description="Polar residues" evidence="1">
    <location>
        <begin position="633"/>
        <end position="658"/>
    </location>
</feature>
<evidence type="ECO:0000313" key="3">
    <source>
        <dbReference type="Proteomes" id="UP000039865"/>
    </source>
</evidence>
<dbReference type="EMBL" id="CCKQ01005235">
    <property type="protein sequence ID" value="CDW76398.1"/>
    <property type="molecule type" value="Genomic_DNA"/>
</dbReference>
<protein>
    <submittedName>
        <fullName evidence="2">Uncharacterized protein</fullName>
    </submittedName>
</protein>
<feature type="region of interest" description="Disordered" evidence="1">
    <location>
        <begin position="584"/>
        <end position="603"/>
    </location>
</feature>
<feature type="compositionally biased region" description="Polar residues" evidence="1">
    <location>
        <begin position="1376"/>
        <end position="1391"/>
    </location>
</feature>
<feature type="compositionally biased region" description="Basic and acidic residues" evidence="1">
    <location>
        <begin position="1290"/>
        <end position="1301"/>
    </location>
</feature>
<dbReference type="Proteomes" id="UP000039865">
    <property type="component" value="Unassembled WGS sequence"/>
</dbReference>
<feature type="region of interest" description="Disordered" evidence="1">
    <location>
        <begin position="1376"/>
        <end position="1401"/>
    </location>
</feature>
<feature type="region of interest" description="Disordered" evidence="1">
    <location>
        <begin position="1070"/>
        <end position="1103"/>
    </location>
</feature>
<gene>
    <name evidence="2" type="primary">Contig13404.g14312</name>
    <name evidence="2" type="ORF">STYLEM_5398</name>
</gene>
<accession>A0A078A4H9</accession>
<evidence type="ECO:0000256" key="1">
    <source>
        <dbReference type="SAM" id="MobiDB-lite"/>
    </source>
</evidence>
<feature type="region of interest" description="Disordered" evidence="1">
    <location>
        <begin position="837"/>
        <end position="856"/>
    </location>
</feature>
<feature type="region of interest" description="Disordered" evidence="1">
    <location>
        <begin position="764"/>
        <end position="794"/>
    </location>
</feature>
<feature type="compositionally biased region" description="Low complexity" evidence="1">
    <location>
        <begin position="837"/>
        <end position="847"/>
    </location>
</feature>
<reference evidence="2 3" key="1">
    <citation type="submission" date="2014-06" db="EMBL/GenBank/DDBJ databases">
        <authorList>
            <person name="Swart Estienne"/>
        </authorList>
    </citation>
    <scope>NUCLEOTIDE SEQUENCE [LARGE SCALE GENOMIC DNA]</scope>
    <source>
        <strain evidence="2 3">130c</strain>
    </source>
</reference>
<feature type="compositionally biased region" description="Low complexity" evidence="1">
    <location>
        <begin position="262"/>
        <end position="274"/>
    </location>
</feature>
<feature type="region of interest" description="Disordered" evidence="1">
    <location>
        <begin position="1280"/>
        <end position="1301"/>
    </location>
</feature>
<name>A0A078A4H9_STYLE</name>
<feature type="compositionally biased region" description="Low complexity" evidence="1">
    <location>
        <begin position="1241"/>
        <end position="1254"/>
    </location>
</feature>
<feature type="compositionally biased region" description="Basic and acidic residues" evidence="1">
    <location>
        <begin position="1225"/>
        <end position="1235"/>
    </location>
</feature>
<feature type="region of interest" description="Disordered" evidence="1">
    <location>
        <begin position="1225"/>
        <end position="1259"/>
    </location>
</feature>
<evidence type="ECO:0000313" key="2">
    <source>
        <dbReference type="EMBL" id="CDW76398.1"/>
    </source>
</evidence>
<sequence length="1575" mass="183129">MSKSIVQSRQLMEHMHECKKENQEKLRQVRNLEDLVKFKVATVVDKIKESNDMRDMKGLEIFQKICDPLLVNQHYPQLTKKAYLPNLNGTRPNKSQQREDFTMNRPIQSKTSLPQLPNPKNEIRFDQIFGDKLYSQIQIQNSKIQDDSYSDAANKNMILNRRGTSEKEADPVKFLQDYFKPKSNQPIRRPSNINYVMAKYERKNLESKKTSFIQQQQISVEESLMQESSYKKLPNSASSQMFAQNQSQLANDKLQRERDNIQSQQPYSTQQHQRYQQHDNMKNDSYNQLQYLDNKNNPQMMSQSSALEGVASTYSFKQPIKKQFKEDFNLGSNASLVQRRNNTNGINLDFIQEQSINVLNFQKMKEELNLMFDNEHINITNMKSSQKRPTVTYSTQNQQESDTYRRHISFKSMIQDNYINSHKAANGGVVNQTMMNQMSYSNSEDEGNHDNLIGEKTQQLINSINKSFDVKAINNQQFVDTTDKKIRKIFKNEISRGVKPSKLTNIQQVKSMGFDHFSNNIKSELVNKFRQQQISQLSRYQMDQPQNSHFINENSSQQDQTQGINYKPMGSEISMELQSQSQFVSSLSKPVSKKKDPKQTEINKEIMIFNRGRDIKRLQDNFKNIRKLDESKASNAAGSDNLSNQIRKSQKASKQQVLTKRAGQFKEDLEYNDIMNRNKALELKNKSDQHTSQLSESQPPETVMKHLYTSPLRGNTDLQNELKNSKHNKSVELQQEEVDQITQKIDDALRETLRAHQKLLDEKAEKKLKDSSKIQSPHSETKQQSGKVSFVRKADQKEKDIREITLTNAVIQIPQESTISSNAQMSGPKIGQLSRKNSQLLKSQQQSKRQKIEPKKASVDLNGYLTSQEHPLDLATQDLQQQLMEYAIIKRKAWSPKRFKKFPRFTIFLNREEDTGKDYLKDNIISLNPEFMNFLLNSASAGNVGITSQQLQHDTVDKKVGVSQNLDLPDDSSNMITIESQKQQTQQMESESLAQKLKRNYKYQDPFDRVLLTKGIDNQILTSFRTLTKTNNTMSDTMKIIHNRFNPMSFQQHLLQKQKRKHQLYQIDEEYTIQKQPQSKYENNSNSQEEENRNENDDDNQSIGDIYSINKIMAINNKDVSHSVSLDSSPDHQYKLNKNLGSINALKYKDSKIENKHDTLNNNIDSQDDLMGGSNEKSKNTIDQVLTQNLQSKENTELQVTHKSINKNDFKSSIEVRRSLERDRNTHMIIRDQRDQGTSFKQLQQQQYQSQQKQSQERINASYHSDFNDSMAKREKFQLKQPIQLSGNHQETETDKGDDRVNTDINELMREAEKVKQKEKKQSKMQYHLQRVDPSEMFGMQRVLKAQVNPVTQTNISLKNHVSSVYVESQNLIDPYNTSSDTEQPMQTKNFPVSKKKPINHAGGYKVSLKTQNNERSNSQMSRTNAVQLYDKKSHMQQSQNNPALGELENEIINLKKSDFMVLNDQEKQEFARKLMFPPVNKLKNMIDELYQKEKKYVKQYLREDYIEKNNFIFELNKSHQLHTTKDVKHQNASVMTQNNKPLNGFLMGDGTEQIQITSRYNESNMLGSNQYNRN</sequence>
<proteinExistence type="predicted"/>
<dbReference type="InParanoid" id="A0A078A4H9"/>
<feature type="region of interest" description="Disordered" evidence="1">
    <location>
        <begin position="229"/>
        <end position="277"/>
    </location>
</feature>